<keyword evidence="1 10" id="KW-1003">Cell membrane</keyword>
<evidence type="ECO:0000256" key="9">
    <source>
        <dbReference type="ARBA" id="ARBA00023316"/>
    </source>
</evidence>
<feature type="binding site" evidence="10">
    <location>
        <position position="124"/>
    </location>
    <ligand>
        <name>UDP-N-acetyl-alpha-D-glucosamine</name>
        <dbReference type="ChEBI" id="CHEBI:57705"/>
    </ligand>
</feature>
<organism evidence="13 14">
    <name type="scientific">Pseudofulvimonas gallinarii</name>
    <dbReference type="NCBI Taxonomy" id="634155"/>
    <lineage>
        <taxon>Bacteria</taxon>
        <taxon>Pseudomonadati</taxon>
        <taxon>Pseudomonadota</taxon>
        <taxon>Gammaproteobacteria</taxon>
        <taxon>Lysobacterales</taxon>
        <taxon>Rhodanobacteraceae</taxon>
        <taxon>Pseudofulvimonas</taxon>
    </lineage>
</organism>
<comment type="subcellular location">
    <subcellularLocation>
        <location evidence="10">Cell membrane</location>
        <topology evidence="10">Peripheral membrane protein</topology>
        <orientation evidence="10">Cytoplasmic side</orientation>
    </subcellularLocation>
</comment>
<dbReference type="RefSeq" id="WP_123522551.1">
    <property type="nucleotide sequence ID" value="NZ_JBHLWF010000033.1"/>
</dbReference>
<evidence type="ECO:0000256" key="8">
    <source>
        <dbReference type="ARBA" id="ARBA00023306"/>
    </source>
</evidence>
<dbReference type="PANTHER" id="PTHR21015">
    <property type="entry name" value="UDP-N-ACETYLGLUCOSAMINE--N-ACETYLMURAMYL-(PENTAPEPTIDE) PYROPHOSPHORYL-UNDECAPRENOL N-ACETYLGLUCOSAMINE TRANSFERASE 1"/>
    <property type="match status" value="1"/>
</dbReference>
<dbReference type="OrthoDB" id="9808936at2"/>
<dbReference type="GO" id="GO:0051301">
    <property type="term" value="P:cell division"/>
    <property type="evidence" value="ECO:0007669"/>
    <property type="project" value="UniProtKB-KW"/>
</dbReference>
<keyword evidence="5 10" id="KW-0133">Cell shape</keyword>
<keyword evidence="14" id="KW-1185">Reference proteome</keyword>
<dbReference type="CDD" id="cd03785">
    <property type="entry name" value="GT28_MurG"/>
    <property type="match status" value="1"/>
</dbReference>
<keyword evidence="8 10" id="KW-0131">Cell cycle</keyword>
<feature type="binding site" evidence="10">
    <location>
        <position position="245"/>
    </location>
    <ligand>
        <name>UDP-N-acetyl-alpha-D-glucosamine</name>
        <dbReference type="ChEBI" id="CHEBI:57705"/>
    </ligand>
</feature>
<comment type="similarity">
    <text evidence="10">Belongs to the glycosyltransferase 28 family. MurG subfamily.</text>
</comment>
<feature type="domain" description="Glycosyltransferase family 28 N-terminal" evidence="11">
    <location>
        <begin position="5"/>
        <end position="142"/>
    </location>
</feature>
<dbReference type="Gene3D" id="3.40.50.2000">
    <property type="entry name" value="Glycogen Phosphorylase B"/>
    <property type="match status" value="2"/>
</dbReference>
<evidence type="ECO:0000313" key="14">
    <source>
        <dbReference type="Proteomes" id="UP000294599"/>
    </source>
</evidence>
<protein>
    <recommendedName>
        <fullName evidence="10">UDP-N-acetylglucosamine--N-acetylmuramyl-(pentapeptide) pyrophosphoryl-undecaprenol N-acetylglucosamine transferase</fullName>
        <ecNumber evidence="10">2.4.1.227</ecNumber>
    </recommendedName>
    <alternativeName>
        <fullName evidence="10">Undecaprenyl-PP-MurNAc-pentapeptide-UDPGlcNAc GlcNAc transferase</fullName>
    </alternativeName>
</protein>
<evidence type="ECO:0000313" key="13">
    <source>
        <dbReference type="EMBL" id="TCS97961.1"/>
    </source>
</evidence>
<keyword evidence="3 10" id="KW-0328">Glycosyltransferase</keyword>
<name>A0A4S3KVC6_9GAMM</name>
<dbReference type="PANTHER" id="PTHR21015:SF22">
    <property type="entry name" value="GLYCOSYLTRANSFERASE"/>
    <property type="match status" value="1"/>
</dbReference>
<evidence type="ECO:0000259" key="12">
    <source>
        <dbReference type="Pfam" id="PF04101"/>
    </source>
</evidence>
<keyword evidence="9 10" id="KW-0961">Cell wall biogenesis/degradation</keyword>
<evidence type="ECO:0000256" key="5">
    <source>
        <dbReference type="ARBA" id="ARBA00022960"/>
    </source>
</evidence>
<dbReference type="GO" id="GO:0008360">
    <property type="term" value="P:regulation of cell shape"/>
    <property type="evidence" value="ECO:0007669"/>
    <property type="project" value="UniProtKB-KW"/>
</dbReference>
<dbReference type="EMBL" id="SMAF01000010">
    <property type="protein sequence ID" value="TCS97961.1"/>
    <property type="molecule type" value="Genomic_DNA"/>
</dbReference>
<sequence length="358" mass="37402">MSRPVLIMAGGTGGHIFPGLAVAQALRERGVPVQWLGAAGAMETRLVPEAGIELHTLRIGGLRGKSLATLLRAPFSLLSALWSAMRLFSRIRPRAVISFGGFAAGPGGVAAVLKRVPLIVHEQNRVAGFTNRRLAPWARRVLGGFPDAIEKAEWVGNPVRAQIAALPAPAQRMGGRPGGVRLLVLGGSLGAAALNSAVPAAVAAVQPQIPGGIEVRHQCGRGREADTQAAYAAAGVDQVQVQPFIADMADAYGWADLVVCRAGALTLAELASAGVGSILVPYPHAVDDHQTRNAQFLVEQGAAELLPQSQLDAETLAQRLLVLLGDSKRRLQMAEYARACARPDAAERVAAACLEVAP</sequence>
<keyword evidence="6 10" id="KW-0573">Peptidoglycan synthesis</keyword>
<dbReference type="Pfam" id="PF03033">
    <property type="entry name" value="Glyco_transf_28"/>
    <property type="match status" value="1"/>
</dbReference>
<dbReference type="Proteomes" id="UP000294599">
    <property type="component" value="Unassembled WGS sequence"/>
</dbReference>
<feature type="binding site" evidence="10">
    <location>
        <position position="290"/>
    </location>
    <ligand>
        <name>UDP-N-acetyl-alpha-D-glucosamine</name>
        <dbReference type="ChEBI" id="CHEBI:57705"/>
    </ligand>
</feature>
<evidence type="ECO:0000259" key="11">
    <source>
        <dbReference type="Pfam" id="PF03033"/>
    </source>
</evidence>
<dbReference type="GO" id="GO:0009252">
    <property type="term" value="P:peptidoglycan biosynthetic process"/>
    <property type="evidence" value="ECO:0007669"/>
    <property type="project" value="UniProtKB-UniRule"/>
</dbReference>
<dbReference type="SUPFAM" id="SSF53756">
    <property type="entry name" value="UDP-Glycosyltransferase/glycogen phosphorylase"/>
    <property type="match status" value="1"/>
</dbReference>
<evidence type="ECO:0000256" key="10">
    <source>
        <dbReference type="HAMAP-Rule" id="MF_00033"/>
    </source>
</evidence>
<reference evidence="13 14" key="1">
    <citation type="submission" date="2019-03" db="EMBL/GenBank/DDBJ databases">
        <title>Genomic Encyclopedia of Type Strains, Phase IV (KMG-IV): sequencing the most valuable type-strain genomes for metagenomic binning, comparative biology and taxonomic classification.</title>
        <authorList>
            <person name="Goeker M."/>
        </authorList>
    </citation>
    <scope>NUCLEOTIDE SEQUENCE [LARGE SCALE GENOMIC DNA]</scope>
    <source>
        <strain evidence="13 14">DSM 21944</strain>
    </source>
</reference>
<evidence type="ECO:0000256" key="2">
    <source>
        <dbReference type="ARBA" id="ARBA00022618"/>
    </source>
</evidence>
<accession>A0A4S3KVC6</accession>
<evidence type="ECO:0000256" key="6">
    <source>
        <dbReference type="ARBA" id="ARBA00022984"/>
    </source>
</evidence>
<keyword evidence="7 10" id="KW-0472">Membrane</keyword>
<keyword evidence="2 10" id="KW-0132">Cell division</keyword>
<dbReference type="NCBIfam" id="TIGR01133">
    <property type="entry name" value="murG"/>
    <property type="match status" value="1"/>
</dbReference>
<dbReference type="AlphaFoldDB" id="A0A4S3KVC6"/>
<evidence type="ECO:0000256" key="3">
    <source>
        <dbReference type="ARBA" id="ARBA00022676"/>
    </source>
</evidence>
<dbReference type="GO" id="GO:0050511">
    <property type="term" value="F:undecaprenyldiphospho-muramoylpentapeptide beta-N-acetylglucosaminyltransferase activity"/>
    <property type="evidence" value="ECO:0007669"/>
    <property type="project" value="UniProtKB-UniRule"/>
</dbReference>
<evidence type="ECO:0000256" key="1">
    <source>
        <dbReference type="ARBA" id="ARBA00022475"/>
    </source>
</evidence>
<dbReference type="UniPathway" id="UPA00219"/>
<proteinExistence type="inferred from homology"/>
<evidence type="ECO:0000256" key="4">
    <source>
        <dbReference type="ARBA" id="ARBA00022679"/>
    </source>
</evidence>
<dbReference type="HAMAP" id="MF_00033">
    <property type="entry name" value="MurG"/>
    <property type="match status" value="1"/>
</dbReference>
<dbReference type="GO" id="GO:0051991">
    <property type="term" value="F:UDP-N-acetyl-D-glucosamine:N-acetylmuramoyl-L-alanyl-D-glutamyl-meso-2,6-diaminopimelyl-D-alanyl-D-alanine-diphosphoundecaprenol 4-beta-N-acetylglucosaminlytransferase activity"/>
    <property type="evidence" value="ECO:0007669"/>
    <property type="project" value="RHEA"/>
</dbReference>
<dbReference type="Pfam" id="PF04101">
    <property type="entry name" value="Glyco_tran_28_C"/>
    <property type="match status" value="1"/>
</dbReference>
<feature type="binding site" evidence="10">
    <location>
        <position position="160"/>
    </location>
    <ligand>
        <name>UDP-N-acetyl-alpha-D-glucosamine</name>
        <dbReference type="ChEBI" id="CHEBI:57705"/>
    </ligand>
</feature>
<gene>
    <name evidence="10" type="primary">murG</name>
    <name evidence="13" type="ORF">EDC25_11022</name>
</gene>
<comment type="caution">
    <text evidence="13">The sequence shown here is derived from an EMBL/GenBank/DDBJ whole genome shotgun (WGS) entry which is preliminary data.</text>
</comment>
<dbReference type="GO" id="GO:0005975">
    <property type="term" value="P:carbohydrate metabolic process"/>
    <property type="evidence" value="ECO:0007669"/>
    <property type="project" value="InterPro"/>
</dbReference>
<comment type="function">
    <text evidence="10">Cell wall formation. Catalyzes the transfer of a GlcNAc subunit on undecaprenyl-pyrophosphoryl-MurNAc-pentapeptide (lipid intermediate I) to form undecaprenyl-pyrophosphoryl-MurNAc-(pentapeptide)GlcNAc (lipid intermediate II).</text>
</comment>
<evidence type="ECO:0000256" key="7">
    <source>
        <dbReference type="ARBA" id="ARBA00023136"/>
    </source>
</evidence>
<comment type="catalytic activity">
    <reaction evidence="10">
        <text>di-trans,octa-cis-undecaprenyl diphospho-N-acetyl-alpha-D-muramoyl-L-alanyl-D-glutamyl-meso-2,6-diaminopimeloyl-D-alanyl-D-alanine + UDP-N-acetyl-alpha-D-glucosamine = di-trans,octa-cis-undecaprenyl diphospho-[N-acetyl-alpha-D-glucosaminyl-(1-&gt;4)]-N-acetyl-alpha-D-muramoyl-L-alanyl-D-glutamyl-meso-2,6-diaminopimeloyl-D-alanyl-D-alanine + UDP + H(+)</text>
        <dbReference type="Rhea" id="RHEA:31227"/>
        <dbReference type="ChEBI" id="CHEBI:15378"/>
        <dbReference type="ChEBI" id="CHEBI:57705"/>
        <dbReference type="ChEBI" id="CHEBI:58223"/>
        <dbReference type="ChEBI" id="CHEBI:61387"/>
        <dbReference type="ChEBI" id="CHEBI:61388"/>
        <dbReference type="EC" id="2.4.1.227"/>
    </reaction>
</comment>
<feature type="binding site" evidence="10">
    <location>
        <position position="188"/>
    </location>
    <ligand>
        <name>UDP-N-acetyl-alpha-D-glucosamine</name>
        <dbReference type="ChEBI" id="CHEBI:57705"/>
    </ligand>
</feature>
<feature type="binding site" evidence="10">
    <location>
        <begin position="12"/>
        <end position="14"/>
    </location>
    <ligand>
        <name>UDP-N-acetyl-alpha-D-glucosamine</name>
        <dbReference type="ChEBI" id="CHEBI:57705"/>
    </ligand>
</feature>
<comment type="caution">
    <text evidence="10">Lacks conserved residue(s) required for the propagation of feature annotation.</text>
</comment>
<dbReference type="InterPro" id="IPR007235">
    <property type="entry name" value="Glyco_trans_28_C"/>
</dbReference>
<dbReference type="InterPro" id="IPR004276">
    <property type="entry name" value="GlycoTrans_28_N"/>
</dbReference>
<dbReference type="EC" id="2.4.1.227" evidence="10"/>
<comment type="pathway">
    <text evidence="10">Cell wall biogenesis; peptidoglycan biosynthesis.</text>
</comment>
<dbReference type="GO" id="GO:0071555">
    <property type="term" value="P:cell wall organization"/>
    <property type="evidence" value="ECO:0007669"/>
    <property type="project" value="UniProtKB-KW"/>
</dbReference>
<dbReference type="GO" id="GO:0005886">
    <property type="term" value="C:plasma membrane"/>
    <property type="evidence" value="ECO:0007669"/>
    <property type="project" value="UniProtKB-SubCell"/>
</dbReference>
<feature type="domain" description="Glycosyl transferase family 28 C-terminal" evidence="12">
    <location>
        <begin position="182"/>
        <end position="348"/>
    </location>
</feature>
<keyword evidence="4 10" id="KW-0808">Transferase</keyword>
<dbReference type="InterPro" id="IPR006009">
    <property type="entry name" value="GlcNAc_MurG"/>
</dbReference>